<organism evidence="3 4">
    <name type="scientific">Thermanaerosceptrum fracticalcis</name>
    <dbReference type="NCBI Taxonomy" id="1712410"/>
    <lineage>
        <taxon>Bacteria</taxon>
        <taxon>Bacillati</taxon>
        <taxon>Bacillota</taxon>
        <taxon>Clostridia</taxon>
        <taxon>Eubacteriales</taxon>
        <taxon>Peptococcaceae</taxon>
        <taxon>Thermanaerosceptrum</taxon>
    </lineage>
</organism>
<dbReference type="Proteomes" id="UP000515847">
    <property type="component" value="Chromosome"/>
</dbReference>
<dbReference type="GO" id="GO:0035438">
    <property type="term" value="F:cyclic-di-GMP binding"/>
    <property type="evidence" value="ECO:0007669"/>
    <property type="project" value="InterPro"/>
</dbReference>
<keyword evidence="3" id="KW-0966">Cell projection</keyword>
<dbReference type="InterPro" id="IPR009875">
    <property type="entry name" value="PilZ_domain"/>
</dbReference>
<dbReference type="Gene3D" id="2.40.10.220">
    <property type="entry name" value="predicted glycosyltransferase like domains"/>
    <property type="match status" value="1"/>
</dbReference>
<reference evidence="3 4" key="1">
    <citation type="journal article" date="2019" name="Front. Microbiol.">
        <title>Thermoanaerosceptrum fracticalcis gen. nov. sp. nov., a Novel Fumarate-Fermenting Microorganism From a Deep Fractured Carbonate Aquifer of the US Great Basin.</title>
        <authorList>
            <person name="Hamilton-Brehm S.D."/>
            <person name="Stewart L.E."/>
            <person name="Zavarin M."/>
            <person name="Caldwell M."/>
            <person name="Lawson P.A."/>
            <person name="Onstott T.C."/>
            <person name="Grzymski J."/>
            <person name="Neveux I."/>
            <person name="Lollar B.S."/>
            <person name="Russell C.E."/>
            <person name="Moser D.P."/>
        </authorList>
    </citation>
    <scope>NUCLEOTIDE SEQUENCE [LARGE SCALE GENOMIC DNA]</scope>
    <source>
        <strain evidence="3 4">DRI-13</strain>
    </source>
</reference>
<feature type="domain" description="Type III secretion system flagellar brake protein YcgR PilZN" evidence="2">
    <location>
        <begin position="8"/>
        <end position="92"/>
    </location>
</feature>
<dbReference type="Pfam" id="PF07238">
    <property type="entry name" value="PilZ"/>
    <property type="match status" value="1"/>
</dbReference>
<dbReference type="SUPFAM" id="SSF141371">
    <property type="entry name" value="PilZ domain-like"/>
    <property type="match status" value="1"/>
</dbReference>
<keyword evidence="4" id="KW-1185">Reference proteome</keyword>
<name>A0A7G6E0Z5_THEFR</name>
<dbReference type="OrthoDB" id="3493at2"/>
<keyword evidence="3" id="KW-0969">Cilium</keyword>
<evidence type="ECO:0000313" key="4">
    <source>
        <dbReference type="Proteomes" id="UP000515847"/>
    </source>
</evidence>
<dbReference type="Pfam" id="PF12945">
    <property type="entry name" value="PilZNR"/>
    <property type="match status" value="1"/>
</dbReference>
<dbReference type="AlphaFoldDB" id="A0A7G6E0Z5"/>
<dbReference type="InterPro" id="IPR009926">
    <property type="entry name" value="T3SS_YcgR_PilZN"/>
</dbReference>
<evidence type="ECO:0000313" key="3">
    <source>
        <dbReference type="EMBL" id="QNB45749.1"/>
    </source>
</evidence>
<proteinExistence type="predicted"/>
<dbReference type="EMBL" id="CP045798">
    <property type="protein sequence ID" value="QNB45749.1"/>
    <property type="molecule type" value="Genomic_DNA"/>
</dbReference>
<feature type="domain" description="PilZ" evidence="1">
    <location>
        <begin position="99"/>
        <end position="209"/>
    </location>
</feature>
<gene>
    <name evidence="3" type="ORF">BR63_05145</name>
</gene>
<keyword evidence="3" id="KW-0282">Flagellum</keyword>
<protein>
    <submittedName>
        <fullName evidence="3">Flagellar brake protein</fullName>
    </submittedName>
</protein>
<evidence type="ECO:0000259" key="2">
    <source>
        <dbReference type="Pfam" id="PF12945"/>
    </source>
</evidence>
<evidence type="ECO:0000259" key="1">
    <source>
        <dbReference type="Pfam" id="PF07238"/>
    </source>
</evidence>
<accession>A0A7G6E0Z5</accession>
<dbReference type="KEGG" id="tfr:BR63_05145"/>
<sequence>MDITKVLKVNQLIQIEVRDETGETERYPSRVENIGETEIIVVAPIRDRVTIPVCVDTTLNIILWDNSAAYNFTTKVINRSNSRIPLLHLAIPGKINKIQQRDFVRVPVSLEAVVSFVHHHFGYQEIKCVTRDISGGGVMLIFTKSPKLVKGNEVDIAFTLENEEIRARGKVAWLSLETDASGIQRYFVGIKFTCISEKARGRIIKYVFQRQIELRKRGLL</sequence>
<dbReference type="RefSeq" id="WP_034419733.1">
    <property type="nucleotide sequence ID" value="NZ_CP045798.1"/>
</dbReference>